<dbReference type="EMBL" id="AY321322">
    <property type="protein sequence ID" value="AAP86254.1"/>
    <property type="molecule type" value="mRNA"/>
</dbReference>
<sequence length="204" mass="22015">MEDVLFSNTVRYRMEKEAPARLKSFAVTLSLVPGFRFGDTASQLHELNVMGLVGLHSVWGQGPTLTSQRQMSVVMGMSSTGKAVSIMACVTLVFSKPCSPPPTRGSGKERIWGKWTCSERFFGATPHLLLSGHQQFSSQVSSGSSVHSQTLPGHASSPVLYSQDSKHRSAAVALPSRDSQASALAWDGTRDQEEMPGKVLVCAF</sequence>
<name>Q7TPL0_RAT</name>
<accession>Q7TPL0</accession>
<evidence type="ECO:0000256" key="1">
    <source>
        <dbReference type="SAM" id="MobiDB-lite"/>
    </source>
</evidence>
<dbReference type="PaxDb" id="10116-ENSRNOP00000066770"/>
<feature type="region of interest" description="Disordered" evidence="1">
    <location>
        <begin position="140"/>
        <end position="162"/>
    </location>
</feature>
<evidence type="ECO:0000313" key="2">
    <source>
        <dbReference type="EMBL" id="AAP86254.1"/>
    </source>
</evidence>
<dbReference type="InParanoid" id="Q7TPL0"/>
<protein>
    <submittedName>
        <fullName evidence="2">Ac1-290</fullName>
    </submittedName>
</protein>
<dbReference type="AlphaFoldDB" id="Q7TPL0"/>
<reference evidence="2" key="1">
    <citation type="submission" date="2003-06" db="EMBL/GenBank/DDBJ databases">
        <title>Liver regeneration after PH.</title>
        <authorList>
            <person name="Xu C.S."/>
            <person name="Li W.Q."/>
            <person name="Li Y.C."/>
            <person name="Chang C.F."/>
            <person name="Wang G.P."/>
            <person name="Chai L.Q."/>
            <person name="Han H.P."/>
            <person name="Yuan J.Y."/>
            <person name="Yang K.J."/>
            <person name="Yan H.M."/>
            <person name="Zhao L.F."/>
            <person name="Ma H."/>
            <person name="Wang L."/>
            <person name="Wang S.F."/>
            <person name="Shi J.B."/>
            <person name="Rahman S."/>
            <person name="Wang Q.N."/>
            <person name="Zhang J.B."/>
        </authorList>
    </citation>
    <scope>NUCLEOTIDE SEQUENCE</scope>
</reference>
<proteinExistence type="evidence at transcript level"/>
<dbReference type="Bgee" id="ENSRNOG00000050523">
    <property type="expression patterns" value="Expressed in thymus and 8 other cell types or tissues"/>
</dbReference>
<dbReference type="OrthoDB" id="9909099at2759"/>
<organism evidence="2">
    <name type="scientific">Rattus norvegicus</name>
    <name type="common">Rat</name>
    <dbReference type="NCBI Taxonomy" id="10116"/>
    <lineage>
        <taxon>Eukaryota</taxon>
        <taxon>Metazoa</taxon>
        <taxon>Chordata</taxon>
        <taxon>Craniata</taxon>
        <taxon>Vertebrata</taxon>
        <taxon>Euteleostomi</taxon>
        <taxon>Mammalia</taxon>
        <taxon>Eutheria</taxon>
        <taxon>Euarchontoglires</taxon>
        <taxon>Glires</taxon>
        <taxon>Rodentia</taxon>
        <taxon>Myomorpha</taxon>
        <taxon>Muroidea</taxon>
        <taxon>Muridae</taxon>
        <taxon>Murinae</taxon>
        <taxon>Rattus</taxon>
    </lineage>
</organism>
<feature type="compositionally biased region" description="Low complexity" evidence="1">
    <location>
        <begin position="140"/>
        <end position="149"/>
    </location>
</feature>
<dbReference type="HOGENOM" id="CLU_1342897_0_0_1"/>